<reference evidence="2" key="1">
    <citation type="journal article" date="2014" name="Science">
        <title>Ancient hybridizations among the ancestral genomes of bread wheat.</title>
        <authorList>
            <consortium name="International Wheat Genome Sequencing Consortium,"/>
            <person name="Marcussen T."/>
            <person name="Sandve S.R."/>
            <person name="Heier L."/>
            <person name="Spannagl M."/>
            <person name="Pfeifer M."/>
            <person name="Jakobsen K.S."/>
            <person name="Wulff B.B."/>
            <person name="Steuernagel B."/>
            <person name="Mayer K.F."/>
            <person name="Olsen O.A."/>
        </authorList>
    </citation>
    <scope>NUCLEOTIDE SEQUENCE [LARGE SCALE GENOMIC DNA]</scope>
    <source>
        <strain evidence="2">cv. AL8/78</strain>
    </source>
</reference>
<keyword evidence="2" id="KW-1185">Reference proteome</keyword>
<dbReference type="Gramene" id="AET1Gv20732600.1">
    <property type="protein sequence ID" value="AET1Gv20732600.1"/>
    <property type="gene ID" value="AET1Gv20732600"/>
</dbReference>
<evidence type="ECO:0000313" key="2">
    <source>
        <dbReference type="Proteomes" id="UP000015105"/>
    </source>
</evidence>
<proteinExistence type="predicted"/>
<dbReference type="EnsemblPlants" id="AET1Gv20732600.1">
    <property type="protein sequence ID" value="AET1Gv20732600.1"/>
    <property type="gene ID" value="AET1Gv20732600"/>
</dbReference>
<reference evidence="1" key="3">
    <citation type="journal article" date="2017" name="Nature">
        <title>Genome sequence of the progenitor of the wheat D genome Aegilops tauschii.</title>
        <authorList>
            <person name="Luo M.C."/>
            <person name="Gu Y.Q."/>
            <person name="Puiu D."/>
            <person name="Wang H."/>
            <person name="Twardziok S.O."/>
            <person name="Deal K.R."/>
            <person name="Huo N."/>
            <person name="Zhu T."/>
            <person name="Wang L."/>
            <person name="Wang Y."/>
            <person name="McGuire P.E."/>
            <person name="Liu S."/>
            <person name="Long H."/>
            <person name="Ramasamy R.K."/>
            <person name="Rodriguez J.C."/>
            <person name="Van S.L."/>
            <person name="Yuan L."/>
            <person name="Wang Z."/>
            <person name="Xia Z."/>
            <person name="Xiao L."/>
            <person name="Anderson O.D."/>
            <person name="Ouyang S."/>
            <person name="Liang Y."/>
            <person name="Zimin A.V."/>
            <person name="Pertea G."/>
            <person name="Qi P."/>
            <person name="Bennetzen J.L."/>
            <person name="Dai X."/>
            <person name="Dawson M.W."/>
            <person name="Muller H.G."/>
            <person name="Kugler K."/>
            <person name="Rivarola-Duarte L."/>
            <person name="Spannagl M."/>
            <person name="Mayer K.F.X."/>
            <person name="Lu F.H."/>
            <person name="Bevan M.W."/>
            <person name="Leroy P."/>
            <person name="Li P."/>
            <person name="You F.M."/>
            <person name="Sun Q."/>
            <person name="Liu Z."/>
            <person name="Lyons E."/>
            <person name="Wicker T."/>
            <person name="Salzberg S.L."/>
            <person name="Devos K.M."/>
            <person name="Dvorak J."/>
        </authorList>
    </citation>
    <scope>NUCLEOTIDE SEQUENCE [LARGE SCALE GENOMIC DNA]</scope>
    <source>
        <strain evidence="1">cv. AL8/78</strain>
    </source>
</reference>
<organism evidence="1 2">
    <name type="scientific">Aegilops tauschii subsp. strangulata</name>
    <name type="common">Goatgrass</name>
    <dbReference type="NCBI Taxonomy" id="200361"/>
    <lineage>
        <taxon>Eukaryota</taxon>
        <taxon>Viridiplantae</taxon>
        <taxon>Streptophyta</taxon>
        <taxon>Embryophyta</taxon>
        <taxon>Tracheophyta</taxon>
        <taxon>Spermatophyta</taxon>
        <taxon>Magnoliopsida</taxon>
        <taxon>Liliopsida</taxon>
        <taxon>Poales</taxon>
        <taxon>Poaceae</taxon>
        <taxon>BOP clade</taxon>
        <taxon>Pooideae</taxon>
        <taxon>Triticodae</taxon>
        <taxon>Triticeae</taxon>
        <taxon>Triticinae</taxon>
        <taxon>Aegilops</taxon>
    </lineage>
</organism>
<reference evidence="2" key="2">
    <citation type="journal article" date="2017" name="Nat. Plants">
        <title>The Aegilops tauschii genome reveals multiple impacts of transposons.</title>
        <authorList>
            <person name="Zhao G."/>
            <person name="Zou C."/>
            <person name="Li K."/>
            <person name="Wang K."/>
            <person name="Li T."/>
            <person name="Gao L."/>
            <person name="Zhang X."/>
            <person name="Wang H."/>
            <person name="Yang Z."/>
            <person name="Liu X."/>
            <person name="Jiang W."/>
            <person name="Mao L."/>
            <person name="Kong X."/>
            <person name="Jiao Y."/>
            <person name="Jia J."/>
        </authorList>
    </citation>
    <scope>NUCLEOTIDE SEQUENCE [LARGE SCALE GENOMIC DNA]</scope>
    <source>
        <strain evidence="2">cv. AL8/78</strain>
    </source>
</reference>
<evidence type="ECO:0000313" key="1">
    <source>
        <dbReference type="EnsemblPlants" id="AET1Gv20732600.1"/>
    </source>
</evidence>
<reference evidence="1" key="5">
    <citation type="journal article" date="2021" name="G3 (Bethesda)">
        <title>Aegilops tauschii genome assembly Aet v5.0 features greater sequence contiguity and improved annotation.</title>
        <authorList>
            <person name="Wang L."/>
            <person name="Zhu T."/>
            <person name="Rodriguez J.C."/>
            <person name="Deal K.R."/>
            <person name="Dubcovsky J."/>
            <person name="McGuire P.E."/>
            <person name="Lux T."/>
            <person name="Spannagl M."/>
            <person name="Mayer K.F.X."/>
            <person name="Baldrich P."/>
            <person name="Meyers B.C."/>
            <person name="Huo N."/>
            <person name="Gu Y.Q."/>
            <person name="Zhou H."/>
            <person name="Devos K.M."/>
            <person name="Bennetzen J.L."/>
            <person name="Unver T."/>
            <person name="Budak H."/>
            <person name="Gulick P.J."/>
            <person name="Galiba G."/>
            <person name="Kalapos B."/>
            <person name="Nelson D.R."/>
            <person name="Li P."/>
            <person name="You F.M."/>
            <person name="Luo M.C."/>
            <person name="Dvorak J."/>
        </authorList>
    </citation>
    <scope>NUCLEOTIDE SEQUENCE [LARGE SCALE GENOMIC DNA]</scope>
    <source>
        <strain evidence="1">cv. AL8/78</strain>
    </source>
</reference>
<dbReference type="AlphaFoldDB" id="A0A452ZEF8"/>
<sequence length="75" mass="8617">FTTIHHRYTPAFKYTDTTILQKTKTNLHRINLLIQKTERAPDNSVSASAKMNHTNLKMSSLVSFLQISNQSSRHC</sequence>
<dbReference type="Proteomes" id="UP000015105">
    <property type="component" value="Chromosome 1D"/>
</dbReference>
<accession>A0A452ZEF8</accession>
<name>A0A452ZEF8_AEGTS</name>
<protein>
    <submittedName>
        <fullName evidence="1">Uncharacterized protein</fullName>
    </submittedName>
</protein>
<reference evidence="1" key="4">
    <citation type="submission" date="2019-03" db="UniProtKB">
        <authorList>
            <consortium name="EnsemblPlants"/>
        </authorList>
    </citation>
    <scope>IDENTIFICATION</scope>
</reference>